<geneLocation type="plasmid" evidence="2 3">
    <name>unnamed2</name>
</geneLocation>
<dbReference type="Gene3D" id="2.60.40.10">
    <property type="entry name" value="Immunoglobulins"/>
    <property type="match status" value="1"/>
</dbReference>
<dbReference type="Proteomes" id="UP000826254">
    <property type="component" value="Plasmid unnamed2"/>
</dbReference>
<dbReference type="EMBL" id="CP081960">
    <property type="protein sequence ID" value="QZP39461.1"/>
    <property type="molecule type" value="Genomic_DNA"/>
</dbReference>
<sequence length="912" mass="97024">MTRTTTAVRLFAIIFAVVVALGAATPAVGVSTTVEKDAALTDQTVTDELSFTFTANSNGTVQATDEITRANGNVVFEFDSWDRIDAGGGGGGSSSSWTVVAGAEYEVTYDVSVTGEVSEQTYSGTAQISGAASHSESLDVSVDVLYPEFGFPDAGDPTLVFDDPDSQSQSSTFDVSVPNTGEGAMVISEATFSNVPSGFSVDTESIPDTIDANDEGDVEIQVTADDDVSAGSYSFTMTLEDNLQSTQNRDVTVSVDVAKPPIASVPDDEVNVGDVLVGSSSTADFQIEEIAGNDGIDGLDVEIIGAETDGSVSFDGLQYATTSPGGSDTVSVTMNARDSADQHDELEWDVRVTPEAQDAPSYTFTVTGRVIYPANLEEVEASDTDIPFDEPKSSTSTFQASEEVGIVNSGDLEMNVVSAEAEMVQGGEYITADVSSVPNTVEGLSTGSATLSLAADDDTPEGEYDVEITVQTEDAGTQTITRTVTIAQEPELSVSESVTYGDVTITENRTQTIDVAERLGFESIENLQVEKVDGPDRWLTVVSQPSGTVDAGEVRPMVVALQFDTQAELYQQYRWRFRISGDGVETQTITVTAAAKPYSFDRITEPLGEYDSEEQWKRDTAGPMNEMLLSMEERLRGDDEVPGSDLSRGLAAGRATLLFVDSLDAARAAQSNGSYAQAQRSLARAAVARDLMRQYADSLEQPELRSTAQSGVAAADSAFEATVATQREHYSEVAEANETAIQSAEAHRSLMQLADYTGDEEAEQRHQSEYEDASARYQSLVDAAADDRASADSAYAGYRSNATLVLAGYPLVFNPARADTALERINRINGRYDDSVEGFEAAGATDEASTTADRAATVEGRLTISRYGLFGAIGTYALVVVLVLVRVAFRTYAYVQDAEAATTGEFLARTST</sequence>
<dbReference type="InterPro" id="IPR013783">
    <property type="entry name" value="Ig-like_fold"/>
</dbReference>
<gene>
    <name evidence="2" type="ORF">K6T50_17925</name>
</gene>
<evidence type="ECO:0000313" key="2">
    <source>
        <dbReference type="EMBL" id="QZP39461.1"/>
    </source>
</evidence>
<reference evidence="2 3" key="1">
    <citation type="journal article" date="2021" name="Int. J. Syst. Evol. Microbiol.">
        <title>Halobaculum halophilum sp. nov. and Halobaculum salinum sp. nov., isolated from salt lake and saline soil.</title>
        <authorList>
            <person name="Cui H.L."/>
            <person name="Shi X.W."/>
            <person name="Yin X.M."/>
            <person name="Yang X.Y."/>
            <person name="Hou J."/>
            <person name="Zhu L."/>
        </authorList>
    </citation>
    <scope>NUCLEOTIDE SEQUENCE [LARGE SCALE GENOMIC DNA]</scope>
    <source>
        <strain evidence="2 3">NBRC 109044</strain>
    </source>
</reference>
<keyword evidence="1" id="KW-1133">Transmembrane helix</keyword>
<evidence type="ECO:0000313" key="3">
    <source>
        <dbReference type="Proteomes" id="UP000826254"/>
    </source>
</evidence>
<dbReference type="GeneID" id="67180061"/>
<name>A0A8T8WHX7_9EURY</name>
<dbReference type="AlphaFoldDB" id="A0A8T8WHX7"/>
<evidence type="ECO:0000256" key="1">
    <source>
        <dbReference type="SAM" id="Phobius"/>
    </source>
</evidence>
<feature type="transmembrane region" description="Helical" evidence="1">
    <location>
        <begin position="867"/>
        <end position="889"/>
    </location>
</feature>
<keyword evidence="1" id="KW-0812">Transmembrane</keyword>
<accession>A0A8T8WHX7</accession>
<protein>
    <recommendedName>
        <fullName evidence="4">NPCBM-associated, NEW3 domain of alpha-galactosidase</fullName>
    </recommendedName>
</protein>
<keyword evidence="1" id="KW-0472">Membrane</keyword>
<organism evidence="2 3">
    <name type="scientific">Halobaculum magnesiiphilum</name>
    <dbReference type="NCBI Taxonomy" id="1017351"/>
    <lineage>
        <taxon>Archaea</taxon>
        <taxon>Methanobacteriati</taxon>
        <taxon>Methanobacteriota</taxon>
        <taxon>Stenosarchaea group</taxon>
        <taxon>Halobacteria</taxon>
        <taxon>Halobacteriales</taxon>
        <taxon>Haloferacaceae</taxon>
        <taxon>Halobaculum</taxon>
    </lineage>
</organism>
<evidence type="ECO:0008006" key="4">
    <source>
        <dbReference type="Google" id="ProtNLM"/>
    </source>
</evidence>
<keyword evidence="3" id="KW-1185">Reference proteome</keyword>
<dbReference type="RefSeq" id="WP_222609210.1">
    <property type="nucleotide sequence ID" value="NZ_CP081960.1"/>
</dbReference>
<proteinExistence type="predicted"/>
<dbReference type="KEGG" id="hmp:K6T50_17925"/>
<keyword evidence="2" id="KW-0614">Plasmid</keyword>